<feature type="domain" description="NADP-dependent oxidoreductase" evidence="2">
    <location>
        <begin position="53"/>
        <end position="242"/>
    </location>
</feature>
<dbReference type="InterPro" id="IPR036812">
    <property type="entry name" value="NAD(P)_OxRdtase_dom_sf"/>
</dbReference>
<dbReference type="RefSeq" id="WP_277859242.1">
    <property type="nucleotide sequence ID" value="NZ_JARRAG010000001.1"/>
</dbReference>
<keyword evidence="4" id="KW-1185">Reference proteome</keyword>
<dbReference type="Pfam" id="PF00248">
    <property type="entry name" value="Aldo_ket_red"/>
    <property type="match status" value="1"/>
</dbReference>
<dbReference type="InterPro" id="IPR053135">
    <property type="entry name" value="AKR2_Oxidoreductase"/>
</dbReference>
<protein>
    <submittedName>
        <fullName evidence="3">Aldo/keto reductase</fullName>
        <ecNumber evidence="3">1.1.1.-</ecNumber>
    </submittedName>
</protein>
<dbReference type="Gene3D" id="3.20.20.100">
    <property type="entry name" value="NADP-dependent oxidoreductase domain"/>
    <property type="match status" value="1"/>
</dbReference>
<proteinExistence type="predicted"/>
<dbReference type="InterPro" id="IPR023210">
    <property type="entry name" value="NADP_OxRdtase_dom"/>
</dbReference>
<dbReference type="Proteomes" id="UP001216907">
    <property type="component" value="Unassembled WGS sequence"/>
</dbReference>
<feature type="region of interest" description="Disordered" evidence="1">
    <location>
        <begin position="314"/>
        <end position="333"/>
    </location>
</feature>
<evidence type="ECO:0000256" key="1">
    <source>
        <dbReference type="SAM" id="MobiDB-lite"/>
    </source>
</evidence>
<dbReference type="CDD" id="cd19100">
    <property type="entry name" value="AKR_unchar"/>
    <property type="match status" value="1"/>
</dbReference>
<dbReference type="GO" id="GO:0016491">
    <property type="term" value="F:oxidoreductase activity"/>
    <property type="evidence" value="ECO:0007669"/>
    <property type="project" value="UniProtKB-KW"/>
</dbReference>
<dbReference type="PROSITE" id="PS51318">
    <property type="entry name" value="TAT"/>
    <property type="match status" value="1"/>
</dbReference>
<dbReference type="PANTHER" id="PTHR43312:SF1">
    <property type="entry name" value="NADP-DEPENDENT OXIDOREDUCTASE DOMAIN-CONTAINING PROTEIN"/>
    <property type="match status" value="1"/>
</dbReference>
<evidence type="ECO:0000259" key="2">
    <source>
        <dbReference type="Pfam" id="PF00248"/>
    </source>
</evidence>
<evidence type="ECO:0000313" key="3">
    <source>
        <dbReference type="EMBL" id="MDG3002882.1"/>
    </source>
</evidence>
<organism evidence="3 4">
    <name type="scientific">Paludisphaera mucosa</name>
    <dbReference type="NCBI Taxonomy" id="3030827"/>
    <lineage>
        <taxon>Bacteria</taxon>
        <taxon>Pseudomonadati</taxon>
        <taxon>Planctomycetota</taxon>
        <taxon>Planctomycetia</taxon>
        <taxon>Isosphaerales</taxon>
        <taxon>Isosphaeraceae</taxon>
        <taxon>Paludisphaera</taxon>
    </lineage>
</organism>
<dbReference type="EMBL" id="JARRAG010000001">
    <property type="protein sequence ID" value="MDG3002882.1"/>
    <property type="molecule type" value="Genomic_DNA"/>
</dbReference>
<keyword evidence="3" id="KW-0560">Oxidoreductase</keyword>
<dbReference type="PANTHER" id="PTHR43312">
    <property type="entry name" value="D-THREO-ALDOSE 1-DEHYDROGENASE"/>
    <property type="match status" value="1"/>
</dbReference>
<evidence type="ECO:0000313" key="4">
    <source>
        <dbReference type="Proteomes" id="UP001216907"/>
    </source>
</evidence>
<sequence>MTSHNPNRRDVLQAGAAGLAAMSLGGLAGAQDVNQQGVPLRPLGKTGVKVSLLGLGGHHSTRAQDEKDSLRLIQRAVDEGVTFLDNAWDYHDGGAEERMGKALEEGKIRDKVFLMTKVCGRTAKEAQSNLDDSLRRLRTDHLDLWQFHEMNYEKDPDRVFAAEGAIEVALKAKEQGKIRFIGFTGHRDPLVHLKMLGKPYDWATVQMPLNVLDGTFRSFQKQVLPVLVERGIGAIAMKTLGGNGGIVSSVKVPVDQALRYVFSLPIATLVSGMESEAVLEQNLKIVRAFKPMAQDELAALEEKYKAAAGDGRYEGFKTTKNYDGPVHRKQQLS</sequence>
<dbReference type="InterPro" id="IPR006311">
    <property type="entry name" value="TAT_signal"/>
</dbReference>
<dbReference type="SUPFAM" id="SSF51430">
    <property type="entry name" value="NAD(P)-linked oxidoreductase"/>
    <property type="match status" value="1"/>
</dbReference>
<reference evidence="3 4" key="1">
    <citation type="submission" date="2023-03" db="EMBL/GenBank/DDBJ databases">
        <title>Paludisphaera mucosa sp. nov. a novel planctomycete from northern fen.</title>
        <authorList>
            <person name="Ivanova A."/>
        </authorList>
    </citation>
    <scope>NUCLEOTIDE SEQUENCE [LARGE SCALE GENOMIC DNA]</scope>
    <source>
        <strain evidence="3 4">Pla2</strain>
    </source>
</reference>
<name>A0ABT6F5T1_9BACT</name>
<comment type="caution">
    <text evidence="3">The sequence shown here is derived from an EMBL/GenBank/DDBJ whole genome shotgun (WGS) entry which is preliminary data.</text>
</comment>
<dbReference type="EC" id="1.1.1.-" evidence="3"/>
<accession>A0ABT6F5T1</accession>
<gene>
    <name evidence="3" type="ORF">PZE19_03810</name>
</gene>